<sequence length="150" mass="16840">MQQLIDYLGPYTWWILGLVLLALEILAPGFIFLWFAIAAMLVGAIALFVDLSWQWMFVLFGALSLASLLVGRSWAMNRSRTEGDENLNRRGSRYIGRTFILSAPIEQGQGSLNIDDTVWRVRGPELPEGTRVRVVRIEGVSLVVEETTPS</sequence>
<feature type="domain" description="NfeD-like C-terminal" evidence="6">
    <location>
        <begin position="93"/>
        <end position="145"/>
    </location>
</feature>
<dbReference type="GO" id="GO:0005886">
    <property type="term" value="C:plasma membrane"/>
    <property type="evidence" value="ECO:0007669"/>
    <property type="project" value="TreeGrafter"/>
</dbReference>
<evidence type="ECO:0000313" key="7">
    <source>
        <dbReference type="EMBL" id="OKL44004.1"/>
    </source>
</evidence>
<accession>A0A1U7JH36</accession>
<dbReference type="InterPro" id="IPR052165">
    <property type="entry name" value="Membrane_assoc_protease"/>
</dbReference>
<dbReference type="AlphaFoldDB" id="A0A1U7JH36"/>
<comment type="subcellular location">
    <subcellularLocation>
        <location evidence="1">Membrane</location>
        <topology evidence="1">Multi-pass membrane protein</topology>
    </subcellularLocation>
</comment>
<feature type="transmembrane region" description="Helical" evidence="5">
    <location>
        <begin position="12"/>
        <end position="45"/>
    </location>
</feature>
<evidence type="ECO:0000256" key="5">
    <source>
        <dbReference type="SAM" id="Phobius"/>
    </source>
</evidence>
<reference evidence="7 8" key="1">
    <citation type="submission" date="2016-03" db="EMBL/GenBank/DDBJ databases">
        <title>Genome sequence of Nesiotobacter sp. nov., a moderately halophilic alphaproteobacterium isolated from the Yellow Sea, China.</title>
        <authorList>
            <person name="Zhang G."/>
            <person name="Zhang R."/>
        </authorList>
    </citation>
    <scope>NUCLEOTIDE SEQUENCE [LARGE SCALE GENOMIC DNA]</scope>
    <source>
        <strain evidence="7 8">WB1-6</strain>
    </source>
</reference>
<evidence type="ECO:0000256" key="4">
    <source>
        <dbReference type="ARBA" id="ARBA00023136"/>
    </source>
</evidence>
<dbReference type="PANTHER" id="PTHR33507">
    <property type="entry name" value="INNER MEMBRANE PROTEIN YBBJ"/>
    <property type="match status" value="1"/>
</dbReference>
<evidence type="ECO:0000256" key="3">
    <source>
        <dbReference type="ARBA" id="ARBA00022989"/>
    </source>
</evidence>
<dbReference type="RefSeq" id="WP_028481192.1">
    <property type="nucleotide sequence ID" value="NZ_LVVZ01000015.1"/>
</dbReference>
<dbReference type="Gene3D" id="2.40.50.140">
    <property type="entry name" value="Nucleic acid-binding proteins"/>
    <property type="match status" value="1"/>
</dbReference>
<proteinExistence type="predicted"/>
<evidence type="ECO:0000256" key="2">
    <source>
        <dbReference type="ARBA" id="ARBA00022692"/>
    </source>
</evidence>
<keyword evidence="4 5" id="KW-0472">Membrane</keyword>
<dbReference type="Proteomes" id="UP000185783">
    <property type="component" value="Unassembled WGS sequence"/>
</dbReference>
<dbReference type="STRING" id="197461.A3843_10470"/>
<gene>
    <name evidence="7" type="ORF">A3843_10470</name>
</gene>
<evidence type="ECO:0000256" key="1">
    <source>
        <dbReference type="ARBA" id="ARBA00004141"/>
    </source>
</evidence>
<protein>
    <recommendedName>
        <fullName evidence="6">NfeD-like C-terminal domain-containing protein</fullName>
    </recommendedName>
</protein>
<dbReference type="PANTHER" id="PTHR33507:SF3">
    <property type="entry name" value="INNER MEMBRANE PROTEIN YBBJ"/>
    <property type="match status" value="1"/>
</dbReference>
<feature type="transmembrane region" description="Helical" evidence="5">
    <location>
        <begin position="51"/>
        <end position="70"/>
    </location>
</feature>
<evidence type="ECO:0000259" key="6">
    <source>
        <dbReference type="Pfam" id="PF01957"/>
    </source>
</evidence>
<keyword evidence="2 5" id="KW-0812">Transmembrane</keyword>
<dbReference type="Pfam" id="PF01957">
    <property type="entry name" value="NfeD"/>
    <property type="match status" value="1"/>
</dbReference>
<keyword evidence="8" id="KW-1185">Reference proteome</keyword>
<dbReference type="InterPro" id="IPR002810">
    <property type="entry name" value="NfeD-like_C"/>
</dbReference>
<keyword evidence="3 5" id="KW-1133">Transmembrane helix</keyword>
<dbReference type="EMBL" id="LVVZ01000015">
    <property type="protein sequence ID" value="OKL44004.1"/>
    <property type="molecule type" value="Genomic_DNA"/>
</dbReference>
<dbReference type="InterPro" id="IPR012340">
    <property type="entry name" value="NA-bd_OB-fold"/>
</dbReference>
<evidence type="ECO:0000313" key="8">
    <source>
        <dbReference type="Proteomes" id="UP000185783"/>
    </source>
</evidence>
<comment type="caution">
    <text evidence="7">The sequence shown here is derived from an EMBL/GenBank/DDBJ whole genome shotgun (WGS) entry which is preliminary data.</text>
</comment>
<name>A0A1U7JH36_9HYPH</name>
<organism evidence="7 8">
    <name type="scientific">Pseudovibrio exalbescens</name>
    <dbReference type="NCBI Taxonomy" id="197461"/>
    <lineage>
        <taxon>Bacteria</taxon>
        <taxon>Pseudomonadati</taxon>
        <taxon>Pseudomonadota</taxon>
        <taxon>Alphaproteobacteria</taxon>
        <taxon>Hyphomicrobiales</taxon>
        <taxon>Stappiaceae</taxon>
        <taxon>Pseudovibrio</taxon>
    </lineage>
</organism>